<keyword evidence="3 7" id="KW-0032">Aminotransferase</keyword>
<dbReference type="Proteomes" id="UP000282438">
    <property type="component" value="Chromosome"/>
</dbReference>
<dbReference type="InterPro" id="IPR015424">
    <property type="entry name" value="PyrdxlP-dep_Trfase"/>
</dbReference>
<evidence type="ECO:0000256" key="1">
    <source>
        <dbReference type="ARBA" id="ARBA00001933"/>
    </source>
</evidence>
<gene>
    <name evidence="7" type="primary">gabT</name>
    <name evidence="7" type="ORF">EJO50_12020</name>
</gene>
<keyword evidence="5 6" id="KW-0663">Pyridoxal phosphate</keyword>
<proteinExistence type="inferred from homology"/>
<dbReference type="InterPro" id="IPR015421">
    <property type="entry name" value="PyrdxlP-dep_Trfase_major"/>
</dbReference>
<evidence type="ECO:0000256" key="2">
    <source>
        <dbReference type="ARBA" id="ARBA00008954"/>
    </source>
</evidence>
<dbReference type="GO" id="GO:0034386">
    <property type="term" value="F:4-aminobutyrate:2-oxoglutarate transaminase activity"/>
    <property type="evidence" value="ECO:0007669"/>
    <property type="project" value="UniProtKB-EC"/>
</dbReference>
<dbReference type="KEGG" id="iod:EJO50_12020"/>
<dbReference type="GO" id="GO:0009448">
    <property type="term" value="P:gamma-aminobutyric acid metabolic process"/>
    <property type="evidence" value="ECO:0007669"/>
    <property type="project" value="InterPro"/>
</dbReference>
<dbReference type="EMBL" id="CP034433">
    <property type="protein sequence ID" value="AZN37143.1"/>
    <property type="molecule type" value="Genomic_DNA"/>
</dbReference>
<comment type="cofactor">
    <cofactor evidence="1">
        <name>pyridoxal 5'-phosphate</name>
        <dbReference type="ChEBI" id="CHEBI:597326"/>
    </cofactor>
</comment>
<reference evidence="7 8" key="1">
    <citation type="submission" date="2018-12" db="EMBL/GenBank/DDBJ databases">
        <title>Complete genome sequence of Iodobacter sp. H11R3.</title>
        <authorList>
            <person name="Bae J.-W."/>
        </authorList>
    </citation>
    <scope>NUCLEOTIDE SEQUENCE [LARGE SCALE GENOMIC DNA]</scope>
    <source>
        <strain evidence="7 8">H11R3</strain>
    </source>
</reference>
<dbReference type="OrthoDB" id="3398487at2"/>
<dbReference type="InterPro" id="IPR004632">
    <property type="entry name" value="4NH2But_aminotransferase_bac"/>
</dbReference>
<dbReference type="InterPro" id="IPR050103">
    <property type="entry name" value="Class-III_PLP-dep_AT"/>
</dbReference>
<comment type="similarity">
    <text evidence="2 6">Belongs to the class-III pyridoxal-phosphate-dependent aminotransferase family.</text>
</comment>
<dbReference type="PROSITE" id="PS00600">
    <property type="entry name" value="AA_TRANSFER_CLASS_3"/>
    <property type="match status" value="1"/>
</dbReference>
<dbReference type="GO" id="GO:0030170">
    <property type="term" value="F:pyridoxal phosphate binding"/>
    <property type="evidence" value="ECO:0007669"/>
    <property type="project" value="InterPro"/>
</dbReference>
<sequence>MSIKMDNWNNRRLAATPRGVGISTQVFIAKAKNAEVWDIDGRRYIDFAAGIAVLNTGHLHPKIKAAVSAQLDAFSHSCYQVMPYTSYVVLAEKLDQLAPISGPCKSFFLTTGAEAVENAIKIARVATGRAGVIAFSGGFHGRTLLGMALTGKVAPYKIGFGPFPADVYHAPFPSGDISSGAALACLKALFKSSADPKRIAAIIIEPEQGEGGFYPVPREFMQGLRQICDEHGILLIADEIQTGFARTGKLFAMEHFDVEPDLITVAKSLAGGFPLSGVIGRAALMDAAAPGGLGGTYGGSPIGIAAALAVLEIIEEEQLCERANIIGNKIKARLEGLKANTPQIHDIRGLGAMVAVEFTENGQPAAEFTANVKAQAQNLGLILLSCGMYGNVIRFLCPLTIEDSVLDEALGMLEQAIKSASKT</sequence>
<dbReference type="FunFam" id="3.40.640.10:FF:000013">
    <property type="entry name" value="4-aminobutyrate aminotransferase"/>
    <property type="match status" value="1"/>
</dbReference>
<protein>
    <submittedName>
        <fullName evidence="7">4-aminobutyrate--2-oxoglutarate transaminase</fullName>
        <ecNumber evidence="7">2.6.1.19</ecNumber>
    </submittedName>
</protein>
<dbReference type="PANTHER" id="PTHR11986">
    <property type="entry name" value="AMINOTRANSFERASE CLASS III"/>
    <property type="match status" value="1"/>
</dbReference>
<evidence type="ECO:0000256" key="3">
    <source>
        <dbReference type="ARBA" id="ARBA00022576"/>
    </source>
</evidence>
<dbReference type="InterPro" id="IPR049704">
    <property type="entry name" value="Aminotrans_3_PPA_site"/>
</dbReference>
<dbReference type="AlphaFoldDB" id="A0A3S8ZUG3"/>
<name>A0A3S8ZUG3_9NEIS</name>
<dbReference type="SUPFAM" id="SSF53383">
    <property type="entry name" value="PLP-dependent transferases"/>
    <property type="match status" value="1"/>
</dbReference>
<evidence type="ECO:0000313" key="8">
    <source>
        <dbReference type="Proteomes" id="UP000282438"/>
    </source>
</evidence>
<keyword evidence="4 7" id="KW-0808">Transferase</keyword>
<evidence type="ECO:0000256" key="4">
    <source>
        <dbReference type="ARBA" id="ARBA00022679"/>
    </source>
</evidence>
<dbReference type="InterPro" id="IPR015422">
    <property type="entry name" value="PyrdxlP-dep_Trfase_small"/>
</dbReference>
<dbReference type="PIRSF" id="PIRSF000521">
    <property type="entry name" value="Transaminase_4ab_Lys_Orn"/>
    <property type="match status" value="1"/>
</dbReference>
<keyword evidence="8" id="KW-1185">Reference proteome</keyword>
<dbReference type="Gene3D" id="3.40.640.10">
    <property type="entry name" value="Type I PLP-dependent aspartate aminotransferase-like (Major domain)"/>
    <property type="match status" value="1"/>
</dbReference>
<dbReference type="GO" id="GO:0042802">
    <property type="term" value="F:identical protein binding"/>
    <property type="evidence" value="ECO:0007669"/>
    <property type="project" value="TreeGrafter"/>
</dbReference>
<dbReference type="PANTHER" id="PTHR11986:SF58">
    <property type="entry name" value="LEUCINE_METHIONINE RACEMASE"/>
    <property type="match status" value="1"/>
</dbReference>
<evidence type="ECO:0000256" key="6">
    <source>
        <dbReference type="RuleBase" id="RU003560"/>
    </source>
</evidence>
<dbReference type="EC" id="2.6.1.19" evidence="7"/>
<dbReference type="Gene3D" id="3.90.1150.10">
    <property type="entry name" value="Aspartate Aminotransferase, domain 1"/>
    <property type="match status" value="1"/>
</dbReference>
<dbReference type="Pfam" id="PF00202">
    <property type="entry name" value="Aminotran_3"/>
    <property type="match status" value="1"/>
</dbReference>
<evidence type="ECO:0000313" key="7">
    <source>
        <dbReference type="EMBL" id="AZN37143.1"/>
    </source>
</evidence>
<dbReference type="InterPro" id="IPR005814">
    <property type="entry name" value="Aminotrans_3"/>
</dbReference>
<organism evidence="7 8">
    <name type="scientific">Iodobacter ciconiae</name>
    <dbReference type="NCBI Taxonomy" id="2496266"/>
    <lineage>
        <taxon>Bacteria</taxon>
        <taxon>Pseudomonadati</taxon>
        <taxon>Pseudomonadota</taxon>
        <taxon>Betaproteobacteria</taxon>
        <taxon>Neisseriales</taxon>
        <taxon>Chitinibacteraceae</taxon>
        <taxon>Iodobacter</taxon>
    </lineage>
</organism>
<accession>A0A3S8ZUG3</accession>
<dbReference type="NCBIfam" id="TIGR00700">
    <property type="entry name" value="GABAtrnsam"/>
    <property type="match status" value="1"/>
</dbReference>
<dbReference type="CDD" id="cd00610">
    <property type="entry name" value="OAT_like"/>
    <property type="match status" value="1"/>
</dbReference>
<evidence type="ECO:0000256" key="5">
    <source>
        <dbReference type="ARBA" id="ARBA00022898"/>
    </source>
</evidence>